<feature type="domain" description="C2H2-type" evidence="9">
    <location>
        <begin position="159"/>
        <end position="186"/>
    </location>
</feature>
<sequence>MTTVSGISAAAKRNEVLAGPSKHRQRQQPVRSIDTFTSTAIRNAVYKMYQEKTSSEESAISTEKKSYSCTYENCTATFSKNSKLLYHVRRHTGERPFACDEPNCSKAYFYSFHLRRHKERHTNTRIACPVDSCYLELANKYSLKKHIKRKHNPDRIYPFSCETCNQGFHRKKHLLHHIYTHTGIPSFECPICKLKFGILRDLGRHKRTHMKYSCNCGAKFERWTALLVHKKECQSAWHTCAICEKKFRQKTNLNSHMATHLEPEEKFTCDNCGRSYLYKKNLIQHIRRYHQKMVKKIVCPMYGANCNKTFSKNQNLKYHMRRFHSDQAEVKKTVRKTRKDKGIAKTSMAALLSGTPLSQKDHLNVIKGLPIKLPQLYKKDNTVEKEKTDQDRIILRNCGSESDVCDDTESDFIKVVC</sequence>
<evidence type="ECO:0000256" key="8">
    <source>
        <dbReference type="SAM" id="MobiDB-lite"/>
    </source>
</evidence>
<dbReference type="InterPro" id="IPR013087">
    <property type="entry name" value="Znf_C2H2_type"/>
</dbReference>
<evidence type="ECO:0000313" key="10">
    <source>
        <dbReference type="EMBL" id="KAK4886644.1"/>
    </source>
</evidence>
<keyword evidence="5" id="KW-0862">Zinc</keyword>
<dbReference type="GO" id="GO:0003712">
    <property type="term" value="F:transcription coregulator activity"/>
    <property type="evidence" value="ECO:0007669"/>
    <property type="project" value="TreeGrafter"/>
</dbReference>
<dbReference type="PROSITE" id="PS50157">
    <property type="entry name" value="ZINC_FINGER_C2H2_2"/>
    <property type="match status" value="7"/>
</dbReference>
<evidence type="ECO:0000256" key="1">
    <source>
        <dbReference type="ARBA" id="ARBA00004123"/>
    </source>
</evidence>
<dbReference type="EMBL" id="JARPUR010000001">
    <property type="protein sequence ID" value="KAK4886644.1"/>
    <property type="molecule type" value="Genomic_DNA"/>
</dbReference>
<organism evidence="10 11">
    <name type="scientific">Aquatica leii</name>
    <dbReference type="NCBI Taxonomy" id="1421715"/>
    <lineage>
        <taxon>Eukaryota</taxon>
        <taxon>Metazoa</taxon>
        <taxon>Ecdysozoa</taxon>
        <taxon>Arthropoda</taxon>
        <taxon>Hexapoda</taxon>
        <taxon>Insecta</taxon>
        <taxon>Pterygota</taxon>
        <taxon>Neoptera</taxon>
        <taxon>Endopterygota</taxon>
        <taxon>Coleoptera</taxon>
        <taxon>Polyphaga</taxon>
        <taxon>Elateriformia</taxon>
        <taxon>Elateroidea</taxon>
        <taxon>Lampyridae</taxon>
        <taxon>Luciolinae</taxon>
        <taxon>Aquatica</taxon>
    </lineage>
</organism>
<feature type="domain" description="C2H2-type" evidence="9">
    <location>
        <begin position="297"/>
        <end position="329"/>
    </location>
</feature>
<evidence type="ECO:0000256" key="5">
    <source>
        <dbReference type="ARBA" id="ARBA00022833"/>
    </source>
</evidence>
<evidence type="ECO:0000256" key="3">
    <source>
        <dbReference type="ARBA" id="ARBA00022737"/>
    </source>
</evidence>
<proteinExistence type="predicted"/>
<evidence type="ECO:0000256" key="7">
    <source>
        <dbReference type="PROSITE-ProRule" id="PRU00042"/>
    </source>
</evidence>
<protein>
    <recommendedName>
        <fullName evidence="9">C2H2-type domain-containing protein</fullName>
    </recommendedName>
</protein>
<evidence type="ECO:0000256" key="4">
    <source>
        <dbReference type="ARBA" id="ARBA00022771"/>
    </source>
</evidence>
<dbReference type="SUPFAM" id="SSF57667">
    <property type="entry name" value="beta-beta-alpha zinc fingers"/>
    <property type="match status" value="3"/>
</dbReference>
<dbReference type="InterPro" id="IPR036236">
    <property type="entry name" value="Znf_C2H2_sf"/>
</dbReference>
<evidence type="ECO:0000259" key="9">
    <source>
        <dbReference type="PROSITE" id="PS50157"/>
    </source>
</evidence>
<keyword evidence="3" id="KW-0677">Repeat</keyword>
<dbReference type="Pfam" id="PF13912">
    <property type="entry name" value="zf-C2H2_6"/>
    <property type="match status" value="1"/>
</dbReference>
<evidence type="ECO:0000256" key="2">
    <source>
        <dbReference type="ARBA" id="ARBA00022723"/>
    </source>
</evidence>
<feature type="domain" description="C2H2-type" evidence="9">
    <location>
        <begin position="67"/>
        <end position="96"/>
    </location>
</feature>
<name>A0AAN7PHJ3_9COLE</name>
<gene>
    <name evidence="10" type="ORF">RN001_002915</name>
</gene>
<keyword evidence="2" id="KW-0479">Metal-binding</keyword>
<dbReference type="PANTHER" id="PTHR46179:SF26">
    <property type="entry name" value="ZINC FINGER PROTEIN 423 HOMOLOG"/>
    <property type="match status" value="1"/>
</dbReference>
<dbReference type="FunFam" id="3.30.160.60:FF:000145">
    <property type="entry name" value="Zinc finger protein 574"/>
    <property type="match status" value="1"/>
</dbReference>
<dbReference type="PROSITE" id="PS00028">
    <property type="entry name" value="ZINC_FINGER_C2H2_1"/>
    <property type="match status" value="6"/>
</dbReference>
<keyword evidence="6" id="KW-0539">Nucleus</keyword>
<feature type="domain" description="C2H2-type" evidence="9">
    <location>
        <begin position="238"/>
        <end position="265"/>
    </location>
</feature>
<dbReference type="GO" id="GO:0006357">
    <property type="term" value="P:regulation of transcription by RNA polymerase II"/>
    <property type="evidence" value="ECO:0007669"/>
    <property type="project" value="TreeGrafter"/>
</dbReference>
<dbReference type="AlphaFoldDB" id="A0AAN7PHJ3"/>
<reference evidence="11" key="1">
    <citation type="submission" date="2023-01" db="EMBL/GenBank/DDBJ databases">
        <title>Key to firefly adult light organ development and bioluminescence: homeobox transcription factors regulate luciferase expression and transportation to peroxisome.</title>
        <authorList>
            <person name="Fu X."/>
        </authorList>
    </citation>
    <scope>NUCLEOTIDE SEQUENCE [LARGE SCALE GENOMIC DNA]</scope>
</reference>
<dbReference type="PANTHER" id="PTHR46179">
    <property type="entry name" value="ZINC FINGER PROTEIN"/>
    <property type="match status" value="1"/>
</dbReference>
<feature type="domain" description="C2H2-type" evidence="9">
    <location>
        <begin position="267"/>
        <end position="290"/>
    </location>
</feature>
<dbReference type="SMART" id="SM00355">
    <property type="entry name" value="ZnF_C2H2"/>
    <property type="match status" value="8"/>
</dbReference>
<feature type="domain" description="C2H2-type" evidence="9">
    <location>
        <begin position="97"/>
        <end position="126"/>
    </location>
</feature>
<feature type="domain" description="C2H2-type" evidence="9">
    <location>
        <begin position="187"/>
        <end position="209"/>
    </location>
</feature>
<evidence type="ECO:0000313" key="11">
    <source>
        <dbReference type="Proteomes" id="UP001353858"/>
    </source>
</evidence>
<dbReference type="InterPro" id="IPR051061">
    <property type="entry name" value="Zinc_finger_trans_reg"/>
</dbReference>
<dbReference type="GO" id="GO:0005634">
    <property type="term" value="C:nucleus"/>
    <property type="evidence" value="ECO:0007669"/>
    <property type="project" value="UniProtKB-SubCell"/>
</dbReference>
<dbReference type="Proteomes" id="UP001353858">
    <property type="component" value="Unassembled WGS sequence"/>
</dbReference>
<keyword evidence="4 7" id="KW-0863">Zinc-finger</keyword>
<feature type="region of interest" description="Disordered" evidence="8">
    <location>
        <begin position="1"/>
        <end position="31"/>
    </location>
</feature>
<dbReference type="Pfam" id="PF00096">
    <property type="entry name" value="zf-C2H2"/>
    <property type="match status" value="3"/>
</dbReference>
<dbReference type="Gene3D" id="3.30.160.60">
    <property type="entry name" value="Classic Zinc Finger"/>
    <property type="match status" value="7"/>
</dbReference>
<keyword evidence="11" id="KW-1185">Reference proteome</keyword>
<accession>A0AAN7PHJ3</accession>
<comment type="caution">
    <text evidence="10">The sequence shown here is derived from an EMBL/GenBank/DDBJ whole genome shotgun (WGS) entry which is preliminary data.</text>
</comment>
<evidence type="ECO:0000256" key="6">
    <source>
        <dbReference type="ARBA" id="ARBA00023242"/>
    </source>
</evidence>
<dbReference type="GO" id="GO:0008270">
    <property type="term" value="F:zinc ion binding"/>
    <property type="evidence" value="ECO:0007669"/>
    <property type="project" value="UniProtKB-KW"/>
</dbReference>
<comment type="subcellular location">
    <subcellularLocation>
        <location evidence="1">Nucleus</location>
    </subcellularLocation>
</comment>